<evidence type="ECO:0000256" key="7">
    <source>
        <dbReference type="HAMAP-Rule" id="MF_00227"/>
    </source>
</evidence>
<sequence length="107" mass="12386">MVSGRIPAPSYRTVYEEGRSVANRYLVMYYRAGESSVKLGVSVSRRLGKAFLRNKVKRRIKEAFRHLMPSIRSGGEFVFVARHRAAEAQYKDIFDAMKDLLKRMELL</sequence>
<dbReference type="PANTHER" id="PTHR33992:SF1">
    <property type="entry name" value="RIBONUCLEASE P PROTEIN COMPONENT"/>
    <property type="match status" value="1"/>
</dbReference>
<name>A0AAT9LAM6_9FIRM</name>
<dbReference type="SUPFAM" id="SSF54211">
    <property type="entry name" value="Ribosomal protein S5 domain 2-like"/>
    <property type="match status" value="1"/>
</dbReference>
<dbReference type="GO" id="GO:0042781">
    <property type="term" value="F:3'-tRNA processing endoribonuclease activity"/>
    <property type="evidence" value="ECO:0007669"/>
    <property type="project" value="TreeGrafter"/>
</dbReference>
<dbReference type="GO" id="GO:0004526">
    <property type="term" value="F:ribonuclease P activity"/>
    <property type="evidence" value="ECO:0007669"/>
    <property type="project" value="UniProtKB-UniRule"/>
</dbReference>
<keyword evidence="6 7" id="KW-0694">RNA-binding</keyword>
<dbReference type="InterPro" id="IPR020539">
    <property type="entry name" value="RNase_P_CS"/>
</dbReference>
<comment type="subunit">
    <text evidence="7">Consists of a catalytic RNA component (M1 or rnpB) and a protein subunit.</text>
</comment>
<evidence type="ECO:0000313" key="9">
    <source>
        <dbReference type="EMBL" id="QUL97844.1"/>
    </source>
</evidence>
<dbReference type="InterPro" id="IPR000100">
    <property type="entry name" value="RNase_P"/>
</dbReference>
<keyword evidence="2 7" id="KW-0819">tRNA processing</keyword>
<dbReference type="NCBIfam" id="TIGR00188">
    <property type="entry name" value="rnpA"/>
    <property type="match status" value="1"/>
</dbReference>
<dbReference type="PANTHER" id="PTHR33992">
    <property type="entry name" value="RIBONUCLEASE P PROTEIN COMPONENT"/>
    <property type="match status" value="1"/>
</dbReference>
<protein>
    <recommendedName>
        <fullName evidence="7 8">Ribonuclease P protein component</fullName>
        <shortName evidence="7">RNase P protein</shortName>
        <shortName evidence="7">RNaseP protein</shortName>
        <ecNumber evidence="7 8">3.1.26.5</ecNumber>
    </recommendedName>
    <alternativeName>
        <fullName evidence="7">Protein C5</fullName>
    </alternativeName>
</protein>
<reference evidence="9" key="1">
    <citation type="submission" date="2020-10" db="EMBL/GenBank/DDBJ databases">
        <authorList>
            <person name="Kadnikov V."/>
            <person name="Beletsky A.V."/>
            <person name="Mardanov A.V."/>
            <person name="Karnachuk O.V."/>
            <person name="Ravin N.V."/>
        </authorList>
    </citation>
    <scope>NUCLEOTIDE SEQUENCE</scope>
    <source>
        <strain evidence="9">Bu02</strain>
    </source>
</reference>
<comment type="catalytic activity">
    <reaction evidence="7">
        <text>Endonucleolytic cleavage of RNA, removing 5'-extranucleotides from tRNA precursor.</text>
        <dbReference type="EC" id="3.1.26.5"/>
    </reaction>
</comment>
<evidence type="ECO:0000256" key="8">
    <source>
        <dbReference type="NCBIfam" id="TIGR00188"/>
    </source>
</evidence>
<comment type="similarity">
    <text evidence="7">Belongs to the RnpA family.</text>
</comment>
<evidence type="ECO:0000256" key="2">
    <source>
        <dbReference type="ARBA" id="ARBA00022694"/>
    </source>
</evidence>
<gene>
    <name evidence="7 9" type="primary">rnpA</name>
    <name evidence="9" type="ORF">IMF26_07035</name>
</gene>
<evidence type="ECO:0000256" key="1">
    <source>
        <dbReference type="ARBA" id="ARBA00002663"/>
    </source>
</evidence>
<organism evidence="9">
    <name type="scientific">Candidatus Fermentithermobacillus carboniphilus</name>
    <dbReference type="NCBI Taxonomy" id="3085328"/>
    <lineage>
        <taxon>Bacteria</taxon>
        <taxon>Bacillati</taxon>
        <taxon>Bacillota</taxon>
        <taxon>Candidatus Fermentithermobacillia</taxon>
        <taxon>Candidatus Fermentithermobacillales</taxon>
        <taxon>Candidatus Fermentithermobacillaceae</taxon>
        <taxon>Candidatus Fermentithermobacillus</taxon>
    </lineage>
</organism>
<dbReference type="KEGG" id="fcz:IMF26_07035"/>
<evidence type="ECO:0000256" key="4">
    <source>
        <dbReference type="ARBA" id="ARBA00022759"/>
    </source>
</evidence>
<keyword evidence="5 7" id="KW-0378">Hydrolase</keyword>
<keyword evidence="4 7" id="KW-0255">Endonuclease</keyword>
<dbReference type="InterPro" id="IPR020568">
    <property type="entry name" value="Ribosomal_Su5_D2-typ_SF"/>
</dbReference>
<evidence type="ECO:0000256" key="6">
    <source>
        <dbReference type="ARBA" id="ARBA00022884"/>
    </source>
</evidence>
<dbReference type="GO" id="GO:0000049">
    <property type="term" value="F:tRNA binding"/>
    <property type="evidence" value="ECO:0007669"/>
    <property type="project" value="UniProtKB-UniRule"/>
</dbReference>
<evidence type="ECO:0000256" key="5">
    <source>
        <dbReference type="ARBA" id="ARBA00022801"/>
    </source>
</evidence>
<dbReference type="EMBL" id="CP062796">
    <property type="protein sequence ID" value="QUL97844.1"/>
    <property type="molecule type" value="Genomic_DNA"/>
</dbReference>
<dbReference type="GO" id="GO:0001682">
    <property type="term" value="P:tRNA 5'-leader removal"/>
    <property type="evidence" value="ECO:0007669"/>
    <property type="project" value="UniProtKB-UniRule"/>
</dbReference>
<dbReference type="GO" id="GO:0030677">
    <property type="term" value="C:ribonuclease P complex"/>
    <property type="evidence" value="ECO:0007669"/>
    <property type="project" value="TreeGrafter"/>
</dbReference>
<comment type="function">
    <text evidence="1 7">RNaseP catalyzes the removal of the 5'-leader sequence from pre-tRNA to produce the mature 5'-terminus. It can also cleave other RNA substrates such as 4.5S RNA. The protein component plays an auxiliary but essential role in vivo by binding to the 5'-leader sequence and broadening the substrate specificity of the ribozyme.</text>
</comment>
<dbReference type="EC" id="3.1.26.5" evidence="7 8"/>
<dbReference type="Pfam" id="PF00825">
    <property type="entry name" value="Ribonuclease_P"/>
    <property type="match status" value="1"/>
</dbReference>
<dbReference type="InterPro" id="IPR014721">
    <property type="entry name" value="Ribsml_uS5_D2-typ_fold_subgr"/>
</dbReference>
<dbReference type="PROSITE" id="PS00648">
    <property type="entry name" value="RIBONUCLEASE_P"/>
    <property type="match status" value="1"/>
</dbReference>
<dbReference type="AlphaFoldDB" id="A0AAT9LAM6"/>
<reference evidence="9" key="2">
    <citation type="journal article" date="2023" name="Biology">
        <title>Prokaryotic Life Associated with Coal-Fire Gas Vents Revealed by Metagenomics.</title>
        <authorList>
            <person name="Kadnikov V.V."/>
            <person name="Mardanov A.V."/>
            <person name="Beletsky A.V."/>
            <person name="Karnachuk O.V."/>
            <person name="Ravin N.V."/>
        </authorList>
    </citation>
    <scope>NUCLEOTIDE SEQUENCE</scope>
    <source>
        <strain evidence="9">Bu02</strain>
    </source>
</reference>
<accession>A0AAT9LAM6</accession>
<dbReference type="HAMAP" id="MF_00227">
    <property type="entry name" value="RNase_P"/>
    <property type="match status" value="1"/>
</dbReference>
<dbReference type="Gene3D" id="3.30.230.10">
    <property type="match status" value="1"/>
</dbReference>
<proteinExistence type="inferred from homology"/>
<keyword evidence="3 7" id="KW-0540">Nuclease</keyword>
<evidence type="ECO:0000256" key="3">
    <source>
        <dbReference type="ARBA" id="ARBA00022722"/>
    </source>
</evidence>